<dbReference type="Proteomes" id="UP001605036">
    <property type="component" value="Unassembled WGS sequence"/>
</dbReference>
<dbReference type="EMBL" id="JBHFFA010000007">
    <property type="protein sequence ID" value="KAL2612912.1"/>
    <property type="molecule type" value="Genomic_DNA"/>
</dbReference>
<accession>A0ABD1XVI9</accession>
<protein>
    <submittedName>
        <fullName evidence="1">Uncharacterized protein</fullName>
    </submittedName>
</protein>
<sequence length="198" mass="21810">MFHFIPGKTTDYPLLTNSLKQNGLKTRAFLLSLFLPSSARTASSSSLLDPLLLLQNQTKAQRKPKHQKLKQQSSSLRVIDRVQGVAAAYLHSLPPSLPPSSTMHLAYNALCPTSLPLPAHCLDWSGLVWSGLNWRPSCLAWSGRGLLFNPVNWLLTCLCADRGPPSDNSGPPVVKGLLSRLYLGLTQHSRRFYQLALA</sequence>
<evidence type="ECO:0000313" key="1">
    <source>
        <dbReference type="EMBL" id="KAL2612912.1"/>
    </source>
</evidence>
<reference evidence="1 2" key="1">
    <citation type="submission" date="2024-09" db="EMBL/GenBank/DDBJ databases">
        <title>Chromosome-scale assembly of Riccia fluitans.</title>
        <authorList>
            <person name="Paukszto L."/>
            <person name="Sawicki J."/>
            <person name="Karawczyk K."/>
            <person name="Piernik-Szablinska J."/>
            <person name="Szczecinska M."/>
            <person name="Mazdziarz M."/>
        </authorList>
    </citation>
    <scope>NUCLEOTIDE SEQUENCE [LARGE SCALE GENOMIC DNA]</scope>
    <source>
        <strain evidence="1">Rf_01</strain>
        <tissue evidence="1">Aerial parts of the thallus</tissue>
    </source>
</reference>
<gene>
    <name evidence="1" type="ORF">R1flu_024604</name>
</gene>
<dbReference type="AlphaFoldDB" id="A0ABD1XVI9"/>
<proteinExistence type="predicted"/>
<evidence type="ECO:0000313" key="2">
    <source>
        <dbReference type="Proteomes" id="UP001605036"/>
    </source>
</evidence>
<organism evidence="1 2">
    <name type="scientific">Riccia fluitans</name>
    <dbReference type="NCBI Taxonomy" id="41844"/>
    <lineage>
        <taxon>Eukaryota</taxon>
        <taxon>Viridiplantae</taxon>
        <taxon>Streptophyta</taxon>
        <taxon>Embryophyta</taxon>
        <taxon>Marchantiophyta</taxon>
        <taxon>Marchantiopsida</taxon>
        <taxon>Marchantiidae</taxon>
        <taxon>Marchantiales</taxon>
        <taxon>Ricciaceae</taxon>
        <taxon>Riccia</taxon>
    </lineage>
</organism>
<comment type="caution">
    <text evidence="1">The sequence shown here is derived from an EMBL/GenBank/DDBJ whole genome shotgun (WGS) entry which is preliminary data.</text>
</comment>
<keyword evidence="2" id="KW-1185">Reference proteome</keyword>
<name>A0ABD1XVI9_9MARC</name>